<evidence type="ECO:0000313" key="1">
    <source>
        <dbReference type="EMBL" id="PNX63742.1"/>
    </source>
</evidence>
<dbReference type="GO" id="GO:0006508">
    <property type="term" value="P:proteolysis"/>
    <property type="evidence" value="ECO:0007669"/>
    <property type="project" value="UniProtKB-KW"/>
</dbReference>
<keyword evidence="1" id="KW-0378">Hydrolase</keyword>
<name>A0A2K3KBU5_TRIPR</name>
<gene>
    <name evidence="1" type="ORF">L195_g061779</name>
</gene>
<organism evidence="1 2">
    <name type="scientific">Trifolium pratense</name>
    <name type="common">Red clover</name>
    <dbReference type="NCBI Taxonomy" id="57577"/>
    <lineage>
        <taxon>Eukaryota</taxon>
        <taxon>Viridiplantae</taxon>
        <taxon>Streptophyta</taxon>
        <taxon>Embryophyta</taxon>
        <taxon>Tracheophyta</taxon>
        <taxon>Spermatophyta</taxon>
        <taxon>Magnoliopsida</taxon>
        <taxon>eudicotyledons</taxon>
        <taxon>Gunneridae</taxon>
        <taxon>Pentapetalae</taxon>
        <taxon>rosids</taxon>
        <taxon>fabids</taxon>
        <taxon>Fabales</taxon>
        <taxon>Fabaceae</taxon>
        <taxon>Papilionoideae</taxon>
        <taxon>50 kb inversion clade</taxon>
        <taxon>NPAAA clade</taxon>
        <taxon>Hologalegina</taxon>
        <taxon>IRL clade</taxon>
        <taxon>Trifolieae</taxon>
        <taxon>Trifolium</taxon>
    </lineage>
</organism>
<reference evidence="1 2" key="1">
    <citation type="journal article" date="2014" name="Am. J. Bot.">
        <title>Genome assembly and annotation for red clover (Trifolium pratense; Fabaceae).</title>
        <authorList>
            <person name="Istvanek J."/>
            <person name="Jaros M."/>
            <person name="Krenek A."/>
            <person name="Repkova J."/>
        </authorList>
    </citation>
    <scope>NUCLEOTIDE SEQUENCE [LARGE SCALE GENOMIC DNA]</scope>
    <source>
        <strain evidence="2">cv. Tatra</strain>
        <tissue evidence="1">Young leaves</tissue>
    </source>
</reference>
<dbReference type="Gene3D" id="3.50.30.30">
    <property type="match status" value="1"/>
</dbReference>
<feature type="non-terminal residue" evidence="1">
    <location>
        <position position="1"/>
    </location>
</feature>
<protein>
    <submittedName>
        <fullName evidence="1">Subtilisin-like protease-like protein</fullName>
    </submittedName>
</protein>
<dbReference type="GO" id="GO:0004252">
    <property type="term" value="F:serine-type endopeptidase activity"/>
    <property type="evidence" value="ECO:0007669"/>
    <property type="project" value="InterPro"/>
</dbReference>
<dbReference type="Gene3D" id="3.40.50.200">
    <property type="entry name" value="Peptidase S8/S53 domain"/>
    <property type="match status" value="1"/>
</dbReference>
<dbReference type="EMBL" id="ASHM01158319">
    <property type="protein sequence ID" value="PNX63742.1"/>
    <property type="molecule type" value="Genomic_DNA"/>
</dbReference>
<keyword evidence="1" id="KW-0645">Protease</keyword>
<dbReference type="InterPro" id="IPR036852">
    <property type="entry name" value="Peptidase_S8/S53_dom_sf"/>
</dbReference>
<dbReference type="Proteomes" id="UP000236291">
    <property type="component" value="Unassembled WGS sequence"/>
</dbReference>
<sequence>GSVVNIAPWVFTIAASTLDRDFSSTITFDNNQQVTGASLFVNLPPNQAFSLILATDGKLANATNRDA</sequence>
<comment type="caution">
    <text evidence="1">The sequence shown here is derived from an EMBL/GenBank/DDBJ whole genome shotgun (WGS) entry which is preliminary data.</text>
</comment>
<proteinExistence type="predicted"/>
<accession>A0A2K3KBU5</accession>
<reference evidence="1 2" key="2">
    <citation type="journal article" date="2017" name="Front. Plant Sci.">
        <title>Gene Classification and Mining of Molecular Markers Useful in Red Clover (Trifolium pratense) Breeding.</title>
        <authorList>
            <person name="Istvanek J."/>
            <person name="Dluhosova J."/>
            <person name="Dluhos P."/>
            <person name="Patkova L."/>
            <person name="Nedelnik J."/>
            <person name="Repkova J."/>
        </authorList>
    </citation>
    <scope>NUCLEOTIDE SEQUENCE [LARGE SCALE GENOMIC DNA]</scope>
    <source>
        <strain evidence="2">cv. Tatra</strain>
        <tissue evidence="1">Young leaves</tissue>
    </source>
</reference>
<dbReference type="STRING" id="57577.A0A2K3KBU5"/>
<evidence type="ECO:0000313" key="2">
    <source>
        <dbReference type="Proteomes" id="UP000236291"/>
    </source>
</evidence>
<dbReference type="AlphaFoldDB" id="A0A2K3KBU5"/>